<evidence type="ECO:0000313" key="2">
    <source>
        <dbReference type="EMBL" id="KAK2837423.1"/>
    </source>
</evidence>
<accession>A0AA88MIS3</accession>
<reference evidence="2" key="1">
    <citation type="submission" date="2023-07" db="EMBL/GenBank/DDBJ databases">
        <title>Chromosome-level Genome Assembly of Striped Snakehead (Channa striata).</title>
        <authorList>
            <person name="Liu H."/>
        </authorList>
    </citation>
    <scope>NUCLEOTIDE SEQUENCE</scope>
    <source>
        <strain evidence="2">Gz</strain>
        <tissue evidence="2">Muscle</tissue>
    </source>
</reference>
<gene>
    <name evidence="2" type="ORF">Q5P01_014635</name>
</gene>
<comment type="caution">
    <text evidence="2">The sequence shown here is derived from an EMBL/GenBank/DDBJ whole genome shotgun (WGS) entry which is preliminary data.</text>
</comment>
<organism evidence="2 3">
    <name type="scientific">Channa striata</name>
    <name type="common">Snakehead murrel</name>
    <name type="synonym">Ophicephalus striatus</name>
    <dbReference type="NCBI Taxonomy" id="64152"/>
    <lineage>
        <taxon>Eukaryota</taxon>
        <taxon>Metazoa</taxon>
        <taxon>Chordata</taxon>
        <taxon>Craniata</taxon>
        <taxon>Vertebrata</taxon>
        <taxon>Euteleostomi</taxon>
        <taxon>Actinopterygii</taxon>
        <taxon>Neopterygii</taxon>
        <taxon>Teleostei</taxon>
        <taxon>Neoteleostei</taxon>
        <taxon>Acanthomorphata</taxon>
        <taxon>Anabantaria</taxon>
        <taxon>Anabantiformes</taxon>
        <taxon>Channoidei</taxon>
        <taxon>Channidae</taxon>
        <taxon>Channa</taxon>
    </lineage>
</organism>
<dbReference type="AlphaFoldDB" id="A0AA88MIS3"/>
<protein>
    <submittedName>
        <fullName evidence="2">Uncharacterized protein</fullName>
    </submittedName>
</protein>
<dbReference type="Proteomes" id="UP001187415">
    <property type="component" value="Unassembled WGS sequence"/>
</dbReference>
<name>A0AA88MIS3_CHASR</name>
<keyword evidence="3" id="KW-1185">Reference proteome</keyword>
<sequence length="75" mass="8056">MRGPCYGRDGSPGLGGNCHSGYQVPLYTKQLSNGEHSLKLRRSDTHKGQDAQSQTAVTGEDKGKTEVLGQSYRGC</sequence>
<dbReference type="EMBL" id="JAUPFM010000011">
    <property type="protein sequence ID" value="KAK2837423.1"/>
    <property type="molecule type" value="Genomic_DNA"/>
</dbReference>
<evidence type="ECO:0000313" key="3">
    <source>
        <dbReference type="Proteomes" id="UP001187415"/>
    </source>
</evidence>
<evidence type="ECO:0000256" key="1">
    <source>
        <dbReference type="SAM" id="MobiDB-lite"/>
    </source>
</evidence>
<feature type="region of interest" description="Disordered" evidence="1">
    <location>
        <begin position="41"/>
        <end position="75"/>
    </location>
</feature>
<proteinExistence type="predicted"/>